<comment type="caution">
    <text evidence="1">The sequence shown here is derived from an EMBL/GenBank/DDBJ whole genome shotgun (WGS) entry which is preliminary data.</text>
</comment>
<evidence type="ECO:0000313" key="1">
    <source>
        <dbReference type="EMBL" id="CAF9937454.1"/>
    </source>
</evidence>
<dbReference type="AlphaFoldDB" id="A0A8H3G9U9"/>
<dbReference type="EMBL" id="CAJPDS010000101">
    <property type="protein sequence ID" value="CAF9937454.1"/>
    <property type="molecule type" value="Genomic_DNA"/>
</dbReference>
<name>A0A8H3G9U9_9LECA</name>
<accession>A0A8H3G9U9</accession>
<keyword evidence="2" id="KW-1185">Reference proteome</keyword>
<reference evidence="1" key="1">
    <citation type="submission" date="2021-03" db="EMBL/GenBank/DDBJ databases">
        <authorList>
            <person name="Tagirdzhanova G."/>
        </authorList>
    </citation>
    <scope>NUCLEOTIDE SEQUENCE</scope>
</reference>
<proteinExistence type="predicted"/>
<sequence length="150" mass="18140">MSASEQLPRRQQTRIVLAADEEPTPNPNGSLRDEKWRMNGRLIIEESRIRYIWRYSRRIAYQQKPTIARFPGIPKPLNKDLYHPQSEDSRFRDQLIQEARELHRKLREQENGLSSFNSFALDKAWYIWELVGQAIDDDILDDYRHWQRFR</sequence>
<dbReference type="Proteomes" id="UP000664521">
    <property type="component" value="Unassembled WGS sequence"/>
</dbReference>
<organism evidence="1 2">
    <name type="scientific">Heterodermia speciosa</name>
    <dbReference type="NCBI Taxonomy" id="116794"/>
    <lineage>
        <taxon>Eukaryota</taxon>
        <taxon>Fungi</taxon>
        <taxon>Dikarya</taxon>
        <taxon>Ascomycota</taxon>
        <taxon>Pezizomycotina</taxon>
        <taxon>Lecanoromycetes</taxon>
        <taxon>OSLEUM clade</taxon>
        <taxon>Lecanoromycetidae</taxon>
        <taxon>Caliciales</taxon>
        <taxon>Physciaceae</taxon>
        <taxon>Heterodermia</taxon>
    </lineage>
</organism>
<protein>
    <submittedName>
        <fullName evidence="1">Uncharacterized protein</fullName>
    </submittedName>
</protein>
<evidence type="ECO:0000313" key="2">
    <source>
        <dbReference type="Proteomes" id="UP000664521"/>
    </source>
</evidence>
<gene>
    <name evidence="1" type="ORF">HETSPECPRED_000544</name>
</gene>